<dbReference type="AlphaFoldDB" id="A0A1G2HK62"/>
<sequence length="348" mass="38969">MENYEQKLFEYLERVARNNASDLHLSAGSAPTLRVDGGLLPMQDEKILNPQDTEGMKDIILSDAHKKQLNDKKSVDLSYSYKNVARFRVNVYYQFGTVALAFRFIPTKIRTIEELNLPRGIHQFTNYQQGLVLITGPAGHGKSTTLAALVDEINNKRSEHIITIEDPIEYIFTQERAMIDQREVGRDTPDFRVALRDTFRQDPDIIVLGEMRDSETISTAITAAETGHLILATLHTNNAAQTIDRIIDSFPSGQQQQIRAQLALTLVGVVSQRLIPQVDGGRIPAIELLLANAAIRNIIREGKTYEINLVLETSVDEGMISLNRYLSDLVKSGKISMEAAESYSLNTK</sequence>
<gene>
    <name evidence="3" type="ORF">A3H51_01430</name>
</gene>
<dbReference type="Proteomes" id="UP000178509">
    <property type="component" value="Unassembled WGS sequence"/>
</dbReference>
<dbReference type="InterPro" id="IPR001482">
    <property type="entry name" value="T2SS/T4SS_dom"/>
</dbReference>
<dbReference type="InterPro" id="IPR027417">
    <property type="entry name" value="P-loop_NTPase"/>
</dbReference>
<dbReference type="CDD" id="cd01131">
    <property type="entry name" value="PilT"/>
    <property type="match status" value="1"/>
</dbReference>
<dbReference type="Pfam" id="PF00437">
    <property type="entry name" value="T2SSE"/>
    <property type="match status" value="1"/>
</dbReference>
<evidence type="ECO:0000256" key="1">
    <source>
        <dbReference type="ARBA" id="ARBA00006611"/>
    </source>
</evidence>
<reference evidence="3 4" key="1">
    <citation type="journal article" date="2016" name="Nat. Commun.">
        <title>Thousands of microbial genomes shed light on interconnected biogeochemical processes in an aquifer system.</title>
        <authorList>
            <person name="Anantharaman K."/>
            <person name="Brown C.T."/>
            <person name="Hug L.A."/>
            <person name="Sharon I."/>
            <person name="Castelle C.J."/>
            <person name="Probst A.J."/>
            <person name="Thomas B.C."/>
            <person name="Singh A."/>
            <person name="Wilkins M.J."/>
            <person name="Karaoz U."/>
            <person name="Brodie E.L."/>
            <person name="Williams K.H."/>
            <person name="Hubbard S.S."/>
            <person name="Banfield J.F."/>
        </authorList>
    </citation>
    <scope>NUCLEOTIDE SEQUENCE [LARGE SCALE GENOMIC DNA]</scope>
</reference>
<protein>
    <submittedName>
        <fullName evidence="3">Type IV pili twitching motility protein PilT</fullName>
    </submittedName>
</protein>
<dbReference type="GO" id="GO:0005524">
    <property type="term" value="F:ATP binding"/>
    <property type="evidence" value="ECO:0007669"/>
    <property type="project" value="InterPro"/>
</dbReference>
<evidence type="ECO:0000259" key="2">
    <source>
        <dbReference type="Pfam" id="PF00437"/>
    </source>
</evidence>
<dbReference type="STRING" id="1802164.A3H51_01430"/>
<dbReference type="Gene3D" id="3.30.450.90">
    <property type="match status" value="1"/>
</dbReference>
<dbReference type="NCBIfam" id="TIGR01420">
    <property type="entry name" value="pilT_fam"/>
    <property type="match status" value="1"/>
</dbReference>
<evidence type="ECO:0000313" key="4">
    <source>
        <dbReference type="Proteomes" id="UP000178509"/>
    </source>
</evidence>
<dbReference type="PANTHER" id="PTHR30486">
    <property type="entry name" value="TWITCHING MOTILITY PROTEIN PILT"/>
    <property type="match status" value="1"/>
</dbReference>
<dbReference type="Gene3D" id="3.40.50.300">
    <property type="entry name" value="P-loop containing nucleotide triphosphate hydrolases"/>
    <property type="match status" value="1"/>
</dbReference>
<dbReference type="SUPFAM" id="SSF52540">
    <property type="entry name" value="P-loop containing nucleoside triphosphate hydrolases"/>
    <property type="match status" value="1"/>
</dbReference>
<feature type="domain" description="Bacterial type II secretion system protein E" evidence="2">
    <location>
        <begin position="10"/>
        <end position="278"/>
    </location>
</feature>
<organism evidence="3 4">
    <name type="scientific">Candidatus Spechtbacteria bacterium RIFCSPLOWO2_02_FULL_38_8</name>
    <dbReference type="NCBI Taxonomy" id="1802164"/>
    <lineage>
        <taxon>Bacteria</taxon>
        <taxon>Candidatus Spechtiibacteriota</taxon>
    </lineage>
</organism>
<dbReference type="InterPro" id="IPR050921">
    <property type="entry name" value="T4SS_GSP_E_ATPase"/>
</dbReference>
<comment type="caution">
    <text evidence="3">The sequence shown here is derived from an EMBL/GenBank/DDBJ whole genome shotgun (WGS) entry which is preliminary data.</text>
</comment>
<proteinExistence type="inferred from homology"/>
<dbReference type="EMBL" id="MHOJ01000009">
    <property type="protein sequence ID" value="OGZ62833.1"/>
    <property type="molecule type" value="Genomic_DNA"/>
</dbReference>
<comment type="similarity">
    <text evidence="1">Belongs to the GSP E family.</text>
</comment>
<evidence type="ECO:0000313" key="3">
    <source>
        <dbReference type="EMBL" id="OGZ62833.1"/>
    </source>
</evidence>
<dbReference type="GO" id="GO:0016887">
    <property type="term" value="F:ATP hydrolysis activity"/>
    <property type="evidence" value="ECO:0007669"/>
    <property type="project" value="InterPro"/>
</dbReference>
<dbReference type="InterPro" id="IPR006321">
    <property type="entry name" value="PilT/PilU"/>
</dbReference>
<accession>A0A1G2HK62</accession>
<feature type="non-terminal residue" evidence="3">
    <location>
        <position position="348"/>
    </location>
</feature>
<name>A0A1G2HK62_9BACT</name>